<name>K9HCG3_9PROT</name>
<dbReference type="RefSeq" id="WP_009542744.1">
    <property type="nucleotide sequence ID" value="NZ_ANHY01000030.1"/>
</dbReference>
<dbReference type="InterPro" id="IPR036249">
    <property type="entry name" value="Thioredoxin-like_sf"/>
</dbReference>
<feature type="signal peptide" evidence="1">
    <location>
        <begin position="1"/>
        <end position="26"/>
    </location>
</feature>
<keyword evidence="3" id="KW-1185">Reference proteome</keyword>
<evidence type="ECO:0000313" key="3">
    <source>
        <dbReference type="Proteomes" id="UP000009881"/>
    </source>
</evidence>
<gene>
    <name evidence="2" type="ORF">C882_2753</name>
</gene>
<keyword evidence="1" id="KW-0732">Signal</keyword>
<protein>
    <submittedName>
        <fullName evidence="2">CopG protein</fullName>
    </submittedName>
</protein>
<feature type="chain" id="PRO_5003930006" evidence="1">
    <location>
        <begin position="27"/>
        <end position="155"/>
    </location>
</feature>
<sequence>MRKPAAILSAAGLALALGLGFSAAHAEPSQHGTMTVYKDPSCGCCGAWVDHARAAGFDVEVKDTDEMHVVKGMLGVPEQLGSCHTATIDGKVVEGHVPADTLARFLKEAPADARGIAVPGMPIGSPGMEQGGYTEPYDIVTFESDGDVEVYESRN</sequence>
<accession>K9HCG3</accession>
<dbReference type="OrthoDB" id="14727at2"/>
<dbReference type="EMBL" id="ANHY01000030">
    <property type="protein sequence ID" value="EKV26461.1"/>
    <property type="molecule type" value="Genomic_DNA"/>
</dbReference>
<dbReference type="Pfam" id="PF04214">
    <property type="entry name" value="DUF411"/>
    <property type="match status" value="1"/>
</dbReference>
<dbReference type="eggNOG" id="COG3019">
    <property type="taxonomic scope" value="Bacteria"/>
</dbReference>
<proteinExistence type="predicted"/>
<dbReference type="PATRIC" id="fig|1238182.3.peg.4304"/>
<dbReference type="STRING" id="1238182.C882_2753"/>
<organism evidence="2 3">
    <name type="scientific">Caenispirillum salinarum AK4</name>
    <dbReference type="NCBI Taxonomy" id="1238182"/>
    <lineage>
        <taxon>Bacteria</taxon>
        <taxon>Pseudomonadati</taxon>
        <taxon>Pseudomonadota</taxon>
        <taxon>Alphaproteobacteria</taxon>
        <taxon>Rhodospirillales</taxon>
        <taxon>Novispirillaceae</taxon>
        <taxon>Caenispirillum</taxon>
    </lineage>
</organism>
<evidence type="ECO:0000256" key="1">
    <source>
        <dbReference type="SAM" id="SignalP"/>
    </source>
</evidence>
<dbReference type="InterPro" id="IPR007332">
    <property type="entry name" value="DUF411"/>
</dbReference>
<evidence type="ECO:0000313" key="2">
    <source>
        <dbReference type="EMBL" id="EKV26461.1"/>
    </source>
</evidence>
<dbReference type="AlphaFoldDB" id="K9HCG3"/>
<reference evidence="2 3" key="1">
    <citation type="journal article" date="2013" name="Genome Announc.">
        <title>Draft Genome Sequence of an Alphaproteobacterium, Caenispirillum salinarum AK4(T), Isolated from a Solar Saltern.</title>
        <authorList>
            <person name="Khatri I."/>
            <person name="Singh A."/>
            <person name="Korpole S."/>
            <person name="Pinnaka A.K."/>
            <person name="Subramanian S."/>
        </authorList>
    </citation>
    <scope>NUCLEOTIDE SEQUENCE [LARGE SCALE GENOMIC DNA]</scope>
    <source>
        <strain evidence="2 3">AK4</strain>
    </source>
</reference>
<dbReference type="SUPFAM" id="SSF52833">
    <property type="entry name" value="Thioredoxin-like"/>
    <property type="match status" value="1"/>
</dbReference>
<comment type="caution">
    <text evidence="2">The sequence shown here is derived from an EMBL/GenBank/DDBJ whole genome shotgun (WGS) entry which is preliminary data.</text>
</comment>
<dbReference type="Proteomes" id="UP000009881">
    <property type="component" value="Unassembled WGS sequence"/>
</dbReference>